<evidence type="ECO:0000256" key="2">
    <source>
        <dbReference type="ARBA" id="ARBA00001933"/>
    </source>
</evidence>
<proteinExistence type="inferred from homology"/>
<gene>
    <name evidence="8 9" type="primary">hemL</name>
    <name evidence="9" type="ORF">H9Y04_39690</name>
</gene>
<protein>
    <recommendedName>
        <fullName evidence="8">Glutamate-1-semialdehyde 2,1-aminomutase</fullName>
        <shortName evidence="8">GSA</shortName>
        <ecNumber evidence="8">5.4.3.8</ecNumber>
    </recommendedName>
    <alternativeName>
        <fullName evidence="8">Glutamate-1-semialdehyde aminotransferase</fullName>
        <shortName evidence="8">GSA-AT</shortName>
    </alternativeName>
</protein>
<evidence type="ECO:0000256" key="6">
    <source>
        <dbReference type="ARBA" id="ARBA00023235"/>
    </source>
</evidence>
<dbReference type="PANTHER" id="PTHR43713">
    <property type="entry name" value="GLUTAMATE-1-SEMIALDEHYDE 2,1-AMINOMUTASE"/>
    <property type="match status" value="1"/>
</dbReference>
<comment type="subcellular location">
    <subcellularLocation>
        <location evidence="8">Cytoplasm</location>
    </subcellularLocation>
</comment>
<dbReference type="NCBIfam" id="TIGR00713">
    <property type="entry name" value="hemL"/>
    <property type="match status" value="1"/>
</dbReference>
<evidence type="ECO:0000256" key="4">
    <source>
        <dbReference type="ARBA" id="ARBA00008981"/>
    </source>
</evidence>
<dbReference type="RefSeq" id="WP_187819085.1">
    <property type="nucleotide sequence ID" value="NZ_JACTVJ010000028.1"/>
</dbReference>
<dbReference type="CDD" id="cd00610">
    <property type="entry name" value="OAT_like"/>
    <property type="match status" value="1"/>
</dbReference>
<dbReference type="InterPro" id="IPR015421">
    <property type="entry name" value="PyrdxlP-dep_Trfase_major"/>
</dbReference>
<feature type="modified residue" description="N6-(pyridoxal phosphate)lysine" evidence="8">
    <location>
        <position position="274"/>
    </location>
</feature>
<dbReference type="EMBL" id="JACTVJ010000028">
    <property type="protein sequence ID" value="MBC9718667.1"/>
    <property type="molecule type" value="Genomic_DNA"/>
</dbReference>
<dbReference type="SUPFAM" id="SSF53383">
    <property type="entry name" value="PLP-dependent transferases"/>
    <property type="match status" value="1"/>
</dbReference>
<keyword evidence="7 8" id="KW-0627">Porphyrin biosynthesis</keyword>
<reference evidence="9 10" key="1">
    <citation type="submission" date="2020-08" db="EMBL/GenBank/DDBJ databases">
        <title>Genemic of Streptomyces polyaspartic.</title>
        <authorList>
            <person name="Liu W."/>
        </authorList>
    </citation>
    <scope>NUCLEOTIDE SEQUENCE [LARGE SCALE GENOMIC DNA]</scope>
    <source>
        <strain evidence="9 10">TRM66268-LWL</strain>
    </source>
</reference>
<dbReference type="InterPro" id="IPR015424">
    <property type="entry name" value="PyrdxlP-dep_Trfase"/>
</dbReference>
<dbReference type="Pfam" id="PF00202">
    <property type="entry name" value="Aminotran_3"/>
    <property type="match status" value="1"/>
</dbReference>
<evidence type="ECO:0000256" key="1">
    <source>
        <dbReference type="ARBA" id="ARBA00001579"/>
    </source>
</evidence>
<dbReference type="InterPro" id="IPR015422">
    <property type="entry name" value="PyrdxlP-dep_Trfase_small"/>
</dbReference>
<keyword evidence="8" id="KW-0963">Cytoplasm</keyword>
<name>A0ABR7SUQ0_9ACTN</name>
<keyword evidence="6 8" id="KW-0413">Isomerase</keyword>
<comment type="catalytic activity">
    <reaction evidence="1 8">
        <text>(S)-4-amino-5-oxopentanoate = 5-aminolevulinate</text>
        <dbReference type="Rhea" id="RHEA:14265"/>
        <dbReference type="ChEBI" id="CHEBI:57501"/>
        <dbReference type="ChEBI" id="CHEBI:356416"/>
        <dbReference type="EC" id="5.4.3.8"/>
    </reaction>
</comment>
<dbReference type="EC" id="5.4.3.8" evidence="8"/>
<sequence length="438" mass="45459">MARVSFPYDAPVSQTLFDRAALVTPGGVNSPVRAFRAVGGTPRFMVSGQGPYLTDADGREYVDLVCSWGPMILGHAHPEVIAAVQEAVGRGTSFGTPGEGEVALAEEIVARIAPVEQVRLVSSGTEATMSAIRLARGFTGRAKVIKFAGCYHGHVDALLAAAGSGVATFGLPDTPGVTGAQAGETVVLPYNDLEAVREAFAAHPGEIACVITEASPGNMGVVPPAAGFNQGLKDLCAANGALYISDEVMTGFRTSKAGWFGVDGVEPDLMTFGKVMGGGFPAAAFGGRKDVMAHLAPAGPVYQAGTLSGNPVATAAGLAQLRLLDDAAYAKVNAVSSEIQALVTAALTKEGVAHRLQTASNMFSVFFTDQDVRNYEDAKTQDSFRFTAFFHSLLADGVYLPPSAFESWFVSTAHDERAVQRIADALPTAARAAAEATA</sequence>
<evidence type="ECO:0000256" key="7">
    <source>
        <dbReference type="ARBA" id="ARBA00023244"/>
    </source>
</evidence>
<dbReference type="Gene3D" id="3.90.1150.10">
    <property type="entry name" value="Aspartate Aminotransferase, domain 1"/>
    <property type="match status" value="1"/>
</dbReference>
<evidence type="ECO:0000313" key="10">
    <source>
        <dbReference type="Proteomes" id="UP000642284"/>
    </source>
</evidence>
<evidence type="ECO:0000256" key="8">
    <source>
        <dbReference type="HAMAP-Rule" id="MF_00375"/>
    </source>
</evidence>
<keyword evidence="5 8" id="KW-0663">Pyridoxal phosphate</keyword>
<comment type="similarity">
    <text evidence="4 8">Belongs to the class-III pyridoxal-phosphate-dependent aminotransferase family. HemL subfamily.</text>
</comment>
<comment type="cofactor">
    <cofactor evidence="2 8">
        <name>pyridoxal 5'-phosphate</name>
        <dbReference type="ChEBI" id="CHEBI:597326"/>
    </cofactor>
</comment>
<accession>A0ABR7SUQ0</accession>
<organism evidence="9 10">
    <name type="scientific">Streptomyces polyasparticus</name>
    <dbReference type="NCBI Taxonomy" id="2767826"/>
    <lineage>
        <taxon>Bacteria</taxon>
        <taxon>Bacillati</taxon>
        <taxon>Actinomycetota</taxon>
        <taxon>Actinomycetes</taxon>
        <taxon>Kitasatosporales</taxon>
        <taxon>Streptomycetaceae</taxon>
        <taxon>Streptomyces</taxon>
    </lineage>
</organism>
<comment type="caution">
    <text evidence="9">The sequence shown here is derived from an EMBL/GenBank/DDBJ whole genome shotgun (WGS) entry which is preliminary data.</text>
</comment>
<comment type="pathway">
    <text evidence="3">Porphyrin-containing compound metabolism; protoporphyrin-IX biosynthesis; 5-aminolevulinate from L-glutamyl-tRNA(Glu): step 2/2.</text>
</comment>
<dbReference type="InterPro" id="IPR005814">
    <property type="entry name" value="Aminotrans_3"/>
</dbReference>
<evidence type="ECO:0000313" key="9">
    <source>
        <dbReference type="EMBL" id="MBC9718667.1"/>
    </source>
</evidence>
<dbReference type="PANTHER" id="PTHR43713:SF3">
    <property type="entry name" value="GLUTAMATE-1-SEMIALDEHYDE 2,1-AMINOMUTASE 1, CHLOROPLASTIC-RELATED"/>
    <property type="match status" value="1"/>
</dbReference>
<dbReference type="Gene3D" id="3.40.640.10">
    <property type="entry name" value="Type I PLP-dependent aspartate aminotransferase-like (Major domain)"/>
    <property type="match status" value="1"/>
</dbReference>
<dbReference type="Proteomes" id="UP000642284">
    <property type="component" value="Unassembled WGS sequence"/>
</dbReference>
<dbReference type="InterPro" id="IPR049704">
    <property type="entry name" value="Aminotrans_3_PPA_site"/>
</dbReference>
<evidence type="ECO:0000256" key="3">
    <source>
        <dbReference type="ARBA" id="ARBA00004819"/>
    </source>
</evidence>
<keyword evidence="10" id="KW-1185">Reference proteome</keyword>
<dbReference type="NCBIfam" id="NF000818">
    <property type="entry name" value="PRK00062.1"/>
    <property type="match status" value="1"/>
</dbReference>
<dbReference type="PROSITE" id="PS00600">
    <property type="entry name" value="AA_TRANSFER_CLASS_3"/>
    <property type="match status" value="1"/>
</dbReference>
<dbReference type="GO" id="GO:0042286">
    <property type="term" value="F:glutamate-1-semialdehyde 2,1-aminomutase activity"/>
    <property type="evidence" value="ECO:0007669"/>
    <property type="project" value="UniProtKB-EC"/>
</dbReference>
<comment type="subunit">
    <text evidence="8">Homodimer.</text>
</comment>
<evidence type="ECO:0000256" key="5">
    <source>
        <dbReference type="ARBA" id="ARBA00022898"/>
    </source>
</evidence>
<dbReference type="InterPro" id="IPR004639">
    <property type="entry name" value="4pyrrol_synth_GluAld_NH2Trfase"/>
</dbReference>
<dbReference type="HAMAP" id="MF_00375">
    <property type="entry name" value="HemL_aminotrans_3"/>
    <property type="match status" value="1"/>
</dbReference>